<name>A0A024U2K8_9STRA</name>
<protein>
    <submittedName>
        <fullName evidence="2">Uncharacterized protein</fullName>
    </submittedName>
</protein>
<evidence type="ECO:0000256" key="1">
    <source>
        <dbReference type="SAM" id="MobiDB-lite"/>
    </source>
</evidence>
<organism evidence="2">
    <name type="scientific">Aphanomyces invadans</name>
    <dbReference type="NCBI Taxonomy" id="157072"/>
    <lineage>
        <taxon>Eukaryota</taxon>
        <taxon>Sar</taxon>
        <taxon>Stramenopiles</taxon>
        <taxon>Oomycota</taxon>
        <taxon>Saprolegniomycetes</taxon>
        <taxon>Saprolegniales</taxon>
        <taxon>Verrucalvaceae</taxon>
        <taxon>Aphanomyces</taxon>
    </lineage>
</organism>
<sequence>MPRCNVAEYPGRQEPSMTAEEVSSTAHAESVQLLERSSFSDSHASIAGPSPGETGGNDPPSTTSDQALARALHQELNNPLGFVVAQPVFDTPFNCGSCGTTHQVRGATPGSQFQCSVCGSLNLLPPAPTPLVMVERTPYPLVCNLQ</sequence>
<evidence type="ECO:0000313" key="2">
    <source>
        <dbReference type="EMBL" id="ETW00142.1"/>
    </source>
</evidence>
<dbReference type="AlphaFoldDB" id="A0A024U2K8"/>
<dbReference type="RefSeq" id="XP_008871167.1">
    <property type="nucleotide sequence ID" value="XM_008872945.1"/>
</dbReference>
<proteinExistence type="predicted"/>
<dbReference type="eggNOG" id="ENOG502SA7G">
    <property type="taxonomic scope" value="Eukaryota"/>
</dbReference>
<accession>A0A024U2K8</accession>
<dbReference type="GeneID" id="20084600"/>
<dbReference type="EMBL" id="KI913965">
    <property type="protein sequence ID" value="ETW00142.1"/>
    <property type="molecule type" value="Genomic_DNA"/>
</dbReference>
<feature type="region of interest" description="Disordered" evidence="1">
    <location>
        <begin position="1"/>
        <end position="64"/>
    </location>
</feature>
<dbReference type="VEuPathDB" id="FungiDB:H310_07550"/>
<gene>
    <name evidence="2" type="ORF">H310_07550</name>
</gene>
<reference evidence="2" key="1">
    <citation type="submission" date="2013-12" db="EMBL/GenBank/DDBJ databases">
        <title>The Genome Sequence of Aphanomyces invadans NJM9701.</title>
        <authorList>
            <consortium name="The Broad Institute Genomics Platform"/>
            <person name="Russ C."/>
            <person name="Tyler B."/>
            <person name="van West P."/>
            <person name="Dieguez-Uribeondo J."/>
            <person name="Young S.K."/>
            <person name="Zeng Q."/>
            <person name="Gargeya S."/>
            <person name="Fitzgerald M."/>
            <person name="Abouelleil A."/>
            <person name="Alvarado L."/>
            <person name="Chapman S.B."/>
            <person name="Gainer-Dewar J."/>
            <person name="Goldberg J."/>
            <person name="Griggs A."/>
            <person name="Gujja S."/>
            <person name="Hansen M."/>
            <person name="Howarth C."/>
            <person name="Imamovic A."/>
            <person name="Ireland A."/>
            <person name="Larimer J."/>
            <person name="McCowan C."/>
            <person name="Murphy C."/>
            <person name="Pearson M."/>
            <person name="Poon T.W."/>
            <person name="Priest M."/>
            <person name="Roberts A."/>
            <person name="Saif S."/>
            <person name="Shea T."/>
            <person name="Sykes S."/>
            <person name="Wortman J."/>
            <person name="Nusbaum C."/>
            <person name="Birren B."/>
        </authorList>
    </citation>
    <scope>NUCLEOTIDE SEQUENCE [LARGE SCALE GENOMIC DNA]</scope>
    <source>
        <strain evidence="2">NJM9701</strain>
    </source>
</reference>